<dbReference type="AlphaFoldDB" id="A0A4Y2GWN5"/>
<comment type="caution">
    <text evidence="1">The sequence shown here is derived from an EMBL/GenBank/DDBJ whole genome shotgun (WGS) entry which is preliminary data.</text>
</comment>
<sequence length="131" mass="15134">MIWTDFLPQFYQGRVCKYASRIDYRCMVYGSVRPAALRRLAIIHHSAFRICSGTCRTFPVESLYVICQQLPLHFRRQKISALYFFKAQSVPKRRISQLTLPVSLRRLYAALPSHILPLSESQNASTRLGPS</sequence>
<accession>A0A4Y2GWN5</accession>
<name>A0A4Y2GWN5_ARAVE</name>
<gene>
    <name evidence="1" type="ORF">AVEN_34432_1</name>
</gene>
<reference evidence="1 2" key="1">
    <citation type="journal article" date="2019" name="Sci. Rep.">
        <title>Orb-weaving spider Araneus ventricosus genome elucidates the spidroin gene catalogue.</title>
        <authorList>
            <person name="Kono N."/>
            <person name="Nakamura H."/>
            <person name="Ohtoshi R."/>
            <person name="Moran D.A.P."/>
            <person name="Shinohara A."/>
            <person name="Yoshida Y."/>
            <person name="Fujiwara M."/>
            <person name="Mori M."/>
            <person name="Tomita M."/>
            <person name="Arakawa K."/>
        </authorList>
    </citation>
    <scope>NUCLEOTIDE SEQUENCE [LARGE SCALE GENOMIC DNA]</scope>
</reference>
<evidence type="ECO:0000313" key="2">
    <source>
        <dbReference type="Proteomes" id="UP000499080"/>
    </source>
</evidence>
<dbReference type="Proteomes" id="UP000499080">
    <property type="component" value="Unassembled WGS sequence"/>
</dbReference>
<evidence type="ECO:0000313" key="1">
    <source>
        <dbReference type="EMBL" id="GBM57331.1"/>
    </source>
</evidence>
<organism evidence="1 2">
    <name type="scientific">Araneus ventricosus</name>
    <name type="common">Orbweaver spider</name>
    <name type="synonym">Epeira ventricosa</name>
    <dbReference type="NCBI Taxonomy" id="182803"/>
    <lineage>
        <taxon>Eukaryota</taxon>
        <taxon>Metazoa</taxon>
        <taxon>Ecdysozoa</taxon>
        <taxon>Arthropoda</taxon>
        <taxon>Chelicerata</taxon>
        <taxon>Arachnida</taxon>
        <taxon>Araneae</taxon>
        <taxon>Araneomorphae</taxon>
        <taxon>Entelegynae</taxon>
        <taxon>Araneoidea</taxon>
        <taxon>Araneidae</taxon>
        <taxon>Araneus</taxon>
    </lineage>
</organism>
<dbReference type="EMBL" id="BGPR01001589">
    <property type="protein sequence ID" value="GBM57331.1"/>
    <property type="molecule type" value="Genomic_DNA"/>
</dbReference>
<keyword evidence="2" id="KW-1185">Reference proteome</keyword>
<protein>
    <submittedName>
        <fullName evidence="1">Uncharacterized protein</fullName>
    </submittedName>
</protein>
<proteinExistence type="predicted"/>